<organism evidence="1 2">
    <name type="scientific">Pochonia chlamydosporia 170</name>
    <dbReference type="NCBI Taxonomy" id="1380566"/>
    <lineage>
        <taxon>Eukaryota</taxon>
        <taxon>Fungi</taxon>
        <taxon>Dikarya</taxon>
        <taxon>Ascomycota</taxon>
        <taxon>Pezizomycotina</taxon>
        <taxon>Sordariomycetes</taxon>
        <taxon>Hypocreomycetidae</taxon>
        <taxon>Hypocreales</taxon>
        <taxon>Clavicipitaceae</taxon>
        <taxon>Pochonia</taxon>
    </lineage>
</organism>
<reference evidence="1 2" key="1">
    <citation type="journal article" date="2016" name="PLoS Pathog.">
        <title>Biosynthesis of antibiotic leucinostatins in bio-control fungus Purpureocillium lilacinum and their inhibition on phytophthora revealed by genome mining.</title>
        <authorList>
            <person name="Wang G."/>
            <person name="Liu Z."/>
            <person name="Lin R."/>
            <person name="Li E."/>
            <person name="Mao Z."/>
            <person name="Ling J."/>
            <person name="Yang Y."/>
            <person name="Yin W.B."/>
            <person name="Xie B."/>
        </authorList>
    </citation>
    <scope>NUCLEOTIDE SEQUENCE [LARGE SCALE GENOMIC DNA]</scope>
    <source>
        <strain evidence="1">170</strain>
    </source>
</reference>
<dbReference type="EMBL" id="LSBJ02000006">
    <property type="protein sequence ID" value="OAQ62996.1"/>
    <property type="molecule type" value="Genomic_DNA"/>
</dbReference>
<accession>A0A179FC02</accession>
<evidence type="ECO:0000313" key="2">
    <source>
        <dbReference type="Proteomes" id="UP000078397"/>
    </source>
</evidence>
<proteinExistence type="predicted"/>
<gene>
    <name evidence="1" type="ORF">VFPPC_16409</name>
</gene>
<dbReference type="KEGG" id="pchm:VFPPC_16409"/>
<dbReference type="GeneID" id="28858156"/>
<evidence type="ECO:0000313" key="1">
    <source>
        <dbReference type="EMBL" id="OAQ62996.1"/>
    </source>
</evidence>
<sequence>MQRGTGFACRRRGGMDCQQQLAKPHAARNPCAGYFNRCGISEERLSASDGRLSLVVAGAMGNKSWS</sequence>
<dbReference type="AlphaFoldDB" id="A0A179FC02"/>
<protein>
    <submittedName>
        <fullName evidence="1">Uncharacterized protein</fullName>
    </submittedName>
</protein>
<dbReference type="RefSeq" id="XP_018140576.1">
    <property type="nucleotide sequence ID" value="XM_018294162.1"/>
</dbReference>
<comment type="caution">
    <text evidence="1">The sequence shown here is derived from an EMBL/GenBank/DDBJ whole genome shotgun (WGS) entry which is preliminary data.</text>
</comment>
<keyword evidence="2" id="KW-1185">Reference proteome</keyword>
<dbReference type="Proteomes" id="UP000078397">
    <property type="component" value="Unassembled WGS sequence"/>
</dbReference>
<name>A0A179FC02_METCM</name>